<accession>A0ABW5GFM8</accession>
<dbReference type="Proteomes" id="UP001597419">
    <property type="component" value="Unassembled WGS sequence"/>
</dbReference>
<keyword evidence="1" id="KW-1133">Transmembrane helix</keyword>
<protein>
    <submittedName>
        <fullName evidence="2">Uncharacterized protein</fullName>
    </submittedName>
</protein>
<evidence type="ECO:0000313" key="2">
    <source>
        <dbReference type="EMBL" id="MFD2460311.1"/>
    </source>
</evidence>
<feature type="transmembrane region" description="Helical" evidence="1">
    <location>
        <begin position="20"/>
        <end position="41"/>
    </location>
</feature>
<proteinExistence type="predicted"/>
<dbReference type="EMBL" id="JBHUKU010000008">
    <property type="protein sequence ID" value="MFD2460311.1"/>
    <property type="molecule type" value="Genomic_DNA"/>
</dbReference>
<gene>
    <name evidence="2" type="ORF">ACFSYJ_16995</name>
</gene>
<keyword evidence="1" id="KW-0812">Transmembrane</keyword>
<evidence type="ECO:0000313" key="3">
    <source>
        <dbReference type="Proteomes" id="UP001597419"/>
    </source>
</evidence>
<sequence length="49" mass="5308">MELFLAEGGGIMGELLHDFLLKGVIVVVLAVVVLVAMVVIWKTVGKKRD</sequence>
<reference evidence="3" key="1">
    <citation type="journal article" date="2019" name="Int. J. Syst. Evol. Microbiol.">
        <title>The Global Catalogue of Microorganisms (GCM) 10K type strain sequencing project: providing services to taxonomists for standard genome sequencing and annotation.</title>
        <authorList>
            <consortium name="The Broad Institute Genomics Platform"/>
            <consortium name="The Broad Institute Genome Sequencing Center for Infectious Disease"/>
            <person name="Wu L."/>
            <person name="Ma J."/>
        </authorList>
    </citation>
    <scope>NUCLEOTIDE SEQUENCE [LARGE SCALE GENOMIC DNA]</scope>
    <source>
        <strain evidence="3">CGMCC 4.7643</strain>
    </source>
</reference>
<evidence type="ECO:0000256" key="1">
    <source>
        <dbReference type="SAM" id="Phobius"/>
    </source>
</evidence>
<name>A0ABW5GFM8_9PSEU</name>
<comment type="caution">
    <text evidence="2">The sequence shown here is derived from an EMBL/GenBank/DDBJ whole genome shotgun (WGS) entry which is preliminary data.</text>
</comment>
<dbReference type="RefSeq" id="WP_345397972.1">
    <property type="nucleotide sequence ID" value="NZ_BAABHG010000009.1"/>
</dbReference>
<keyword evidence="1" id="KW-0472">Membrane</keyword>
<keyword evidence="3" id="KW-1185">Reference proteome</keyword>
<organism evidence="2 3">
    <name type="scientific">Amycolatopsis samaneae</name>
    <dbReference type="NCBI Taxonomy" id="664691"/>
    <lineage>
        <taxon>Bacteria</taxon>
        <taxon>Bacillati</taxon>
        <taxon>Actinomycetota</taxon>
        <taxon>Actinomycetes</taxon>
        <taxon>Pseudonocardiales</taxon>
        <taxon>Pseudonocardiaceae</taxon>
        <taxon>Amycolatopsis</taxon>
    </lineage>
</organism>